<dbReference type="InterPro" id="IPR014895">
    <property type="entry name" value="Alginate_lyase_2"/>
</dbReference>
<feature type="domain" description="F5/8 type C" evidence="2">
    <location>
        <begin position="183"/>
        <end position="292"/>
    </location>
</feature>
<evidence type="ECO:0000313" key="3">
    <source>
        <dbReference type="EMBL" id="MER2492773.1"/>
    </source>
</evidence>
<dbReference type="Pfam" id="PF08787">
    <property type="entry name" value="Alginate_lyase2"/>
    <property type="match status" value="1"/>
</dbReference>
<gene>
    <name evidence="3" type="ORF">ABS311_12880</name>
</gene>
<dbReference type="RefSeq" id="WP_350402245.1">
    <property type="nucleotide sequence ID" value="NZ_JBELOE010000228.1"/>
</dbReference>
<dbReference type="SUPFAM" id="SSF49785">
    <property type="entry name" value="Galactose-binding domain-like"/>
    <property type="match status" value="2"/>
</dbReference>
<dbReference type="Pfam" id="PF00754">
    <property type="entry name" value="F5_F8_type_C"/>
    <property type="match status" value="2"/>
</dbReference>
<feature type="domain" description="F5/8 type C" evidence="2">
    <location>
        <begin position="7"/>
        <end position="155"/>
    </location>
</feature>
<reference evidence="3 4" key="1">
    <citation type="submission" date="2024-06" db="EMBL/GenBank/DDBJ databases">
        <authorList>
            <person name="Chen R.Y."/>
        </authorList>
    </citation>
    <scope>NUCLEOTIDE SEQUENCE [LARGE SCALE GENOMIC DNA]</scope>
    <source>
        <strain evidence="3 4">D2</strain>
    </source>
</reference>
<dbReference type="SUPFAM" id="SSF49899">
    <property type="entry name" value="Concanavalin A-like lectins/glucanases"/>
    <property type="match status" value="1"/>
</dbReference>
<protein>
    <submittedName>
        <fullName evidence="3">Polysaccharide lyase family 7 protein</fullName>
    </submittedName>
</protein>
<organism evidence="3 4">
    <name type="scientific">Catenovulum sediminis</name>
    <dbReference type="NCBI Taxonomy" id="1740262"/>
    <lineage>
        <taxon>Bacteria</taxon>
        <taxon>Pseudomonadati</taxon>
        <taxon>Pseudomonadota</taxon>
        <taxon>Gammaproteobacteria</taxon>
        <taxon>Alteromonadales</taxon>
        <taxon>Alteromonadaceae</taxon>
        <taxon>Catenovulum</taxon>
    </lineage>
</organism>
<dbReference type="GO" id="GO:0016829">
    <property type="term" value="F:lyase activity"/>
    <property type="evidence" value="ECO:0007669"/>
    <property type="project" value="UniProtKB-KW"/>
</dbReference>
<evidence type="ECO:0000259" key="2">
    <source>
        <dbReference type="PROSITE" id="PS50022"/>
    </source>
</evidence>
<evidence type="ECO:0000256" key="1">
    <source>
        <dbReference type="SAM" id="SignalP"/>
    </source>
</evidence>
<dbReference type="EMBL" id="JBELOE010000228">
    <property type="protein sequence ID" value="MER2492773.1"/>
    <property type="molecule type" value="Genomic_DNA"/>
</dbReference>
<proteinExistence type="predicted"/>
<dbReference type="InterPro" id="IPR013320">
    <property type="entry name" value="ConA-like_dom_sf"/>
</dbReference>
<sequence>MKIAKFLGASALLAATSTAFAGTLNVSSAEDWGSGHSSYPASNTIDGSTDWSSRWAASGSPVHLQLNLNSIQRVTQVGVAWGRGDERSYEFEIWTRAATSGSWTKVYDDVSSGSTEGIEVYDIIDIDAQQVRVKTFSNTAGTSWTDILEVELYDENGTGELAINTAFDDGSGHGSYPATNVIDDNTAWASRWAGNGSPVNLTVELNETNPVSQVGVAWGQGDSRSHTFEIYARPGTSGSWTKVFDDVSSGTTNDIEVYDVTDIEAQQIRIKTFDNTAGSSWTNITEVKVYGDGTTPIPKDPDLDPNKAPSENFDLSRWYLSVPTDEDNSGTADSIKEDELNAGYESNEYFYTAADGGMVFKCPVDGYKTSTNTSYTRTELREMLRAGDTSIDTQGVNGNNWVFSSAPSSAQNSAGGVDGKLKATLAVNYVTTTGNSSQVGRVIVGQIHAANDEPIRLYYRKLPNNSKGSIYFAHEPGNGNSEQWYEMIGSRSDSASNPSDGISLNEKFSYEIDVTGNTLTVKIMRDGKPTVTETVDMSNSGYDDSDDWMYFKAGVYNQNNSGNSNDYVQATFYALENTHN</sequence>
<dbReference type="InterPro" id="IPR000421">
    <property type="entry name" value="FA58C"/>
</dbReference>
<dbReference type="Gene3D" id="2.60.120.260">
    <property type="entry name" value="Galactose-binding domain-like"/>
    <property type="match status" value="2"/>
</dbReference>
<feature type="signal peptide" evidence="1">
    <location>
        <begin position="1"/>
        <end position="21"/>
    </location>
</feature>
<evidence type="ECO:0000313" key="4">
    <source>
        <dbReference type="Proteomes" id="UP001467690"/>
    </source>
</evidence>
<accession>A0ABV1RIL6</accession>
<keyword evidence="3" id="KW-0456">Lyase</keyword>
<name>A0ABV1RIL6_9ALTE</name>
<dbReference type="Proteomes" id="UP001467690">
    <property type="component" value="Unassembled WGS sequence"/>
</dbReference>
<comment type="caution">
    <text evidence="3">The sequence shown here is derived from an EMBL/GenBank/DDBJ whole genome shotgun (WGS) entry which is preliminary data.</text>
</comment>
<dbReference type="PROSITE" id="PS50022">
    <property type="entry name" value="FA58C_3"/>
    <property type="match status" value="2"/>
</dbReference>
<keyword evidence="4" id="KW-1185">Reference proteome</keyword>
<dbReference type="Gene3D" id="2.60.120.200">
    <property type="match status" value="1"/>
</dbReference>
<feature type="chain" id="PRO_5045610736" evidence="1">
    <location>
        <begin position="22"/>
        <end position="580"/>
    </location>
</feature>
<keyword evidence="1" id="KW-0732">Signal</keyword>
<dbReference type="InterPro" id="IPR008979">
    <property type="entry name" value="Galactose-bd-like_sf"/>
</dbReference>